<dbReference type="GO" id="GO:0042761">
    <property type="term" value="P:very long-chain fatty acid biosynthetic process"/>
    <property type="evidence" value="ECO:0007669"/>
    <property type="project" value="TreeGrafter"/>
</dbReference>
<evidence type="ECO:0000256" key="12">
    <source>
        <dbReference type="ARBA" id="ARBA00023239"/>
    </source>
</evidence>
<evidence type="ECO:0000313" key="16">
    <source>
        <dbReference type="Proteomes" id="UP000281553"/>
    </source>
</evidence>
<comment type="catalytic activity">
    <reaction evidence="13 14">
        <text>a very-long-chain (3R)-3-hydroxyacyl-CoA = a very-long-chain (2E)-enoyl-CoA + H2O</text>
        <dbReference type="Rhea" id="RHEA:45812"/>
        <dbReference type="ChEBI" id="CHEBI:15377"/>
        <dbReference type="ChEBI" id="CHEBI:83728"/>
        <dbReference type="ChEBI" id="CHEBI:85440"/>
        <dbReference type="EC" id="4.2.1.134"/>
    </reaction>
</comment>
<dbReference type="UniPathway" id="UPA00094"/>
<dbReference type="AlphaFoldDB" id="A0A3P7NVH4"/>
<dbReference type="PANTHER" id="PTHR11035:SF3">
    <property type="entry name" value="VERY-LONG-CHAIN (3R)-3-HYDROXYACYL-COA DEHYDRATASE"/>
    <property type="match status" value="1"/>
</dbReference>
<reference evidence="15 16" key="1">
    <citation type="submission" date="2018-11" db="EMBL/GenBank/DDBJ databases">
        <authorList>
            <consortium name="Pathogen Informatics"/>
        </authorList>
    </citation>
    <scope>NUCLEOTIDE SEQUENCE [LARGE SCALE GENOMIC DNA]</scope>
</reference>
<comment type="caution">
    <text evidence="14">Lacks conserved residue(s) required for the propagation of feature annotation.</text>
</comment>
<keyword evidence="7 14" id="KW-0276">Fatty acid metabolism</keyword>
<protein>
    <recommendedName>
        <fullName evidence="4 14">Very-long-chain (3R)-3-hydroxyacyl-CoA dehydratase</fullName>
        <ecNumber evidence="4 14">4.2.1.134</ecNumber>
    </recommendedName>
</protein>
<evidence type="ECO:0000256" key="8">
    <source>
        <dbReference type="ARBA" id="ARBA00022989"/>
    </source>
</evidence>
<dbReference type="GO" id="GO:0005789">
    <property type="term" value="C:endoplasmic reticulum membrane"/>
    <property type="evidence" value="ECO:0007669"/>
    <property type="project" value="UniProtKB-SubCell"/>
</dbReference>
<dbReference type="Pfam" id="PF04387">
    <property type="entry name" value="PTPLA"/>
    <property type="match status" value="2"/>
</dbReference>
<dbReference type="EMBL" id="UYRU01054946">
    <property type="protein sequence ID" value="VDN12869.1"/>
    <property type="molecule type" value="Genomic_DNA"/>
</dbReference>
<evidence type="ECO:0000256" key="14">
    <source>
        <dbReference type="RuleBase" id="RU363109"/>
    </source>
</evidence>
<keyword evidence="8 14" id="KW-1133">Transmembrane helix</keyword>
<comment type="subcellular location">
    <subcellularLocation>
        <location evidence="14">Endoplasmic reticulum membrane</location>
        <topology evidence="14">Multi-pass membrane protein</topology>
    </subcellularLocation>
    <subcellularLocation>
        <location evidence="1">Membrane</location>
        <topology evidence="1">Multi-pass membrane protein</topology>
    </subcellularLocation>
</comment>
<keyword evidence="10 14" id="KW-0472">Membrane</keyword>
<name>A0A3P7NVH4_DIBLA</name>
<dbReference type="InterPro" id="IPR007482">
    <property type="entry name" value="Tyr_Pase-like_PTPLA"/>
</dbReference>
<gene>
    <name evidence="15" type="ORF">DILT_LOCUS8700</name>
</gene>
<comment type="similarity">
    <text evidence="3 14">Belongs to the very long-chain fatty acids dehydratase HACD family.</text>
</comment>
<dbReference type="GO" id="GO:0030497">
    <property type="term" value="P:fatty acid elongation"/>
    <property type="evidence" value="ECO:0007669"/>
    <property type="project" value="TreeGrafter"/>
</dbReference>
<evidence type="ECO:0000256" key="3">
    <source>
        <dbReference type="ARBA" id="ARBA00007811"/>
    </source>
</evidence>
<evidence type="ECO:0000256" key="5">
    <source>
        <dbReference type="ARBA" id="ARBA00022516"/>
    </source>
</evidence>
<keyword evidence="12 14" id="KW-0456">Lyase</keyword>
<comment type="function">
    <text evidence="14">Catalyzes the third of the four reactions of the long-chain fatty acids elongation cycle. This endoplasmic reticulum-bound enzymatic process, allows the addition of two carbons to the chain of long- and very long-chain fatty acids/VLCFAs per cycle. This enzyme catalyzes the dehydration of the 3-hydroxyacyl-CoA intermediate into trans-2,3-enoyl-CoA, within each cycle of fatty acid elongation. Thereby, it participates to the production of VLCFAs of different chain lengths that are involved in multiple biological processes as precursors of membrane lipids and lipid mediators.</text>
</comment>
<accession>A0A3P7NVH4</accession>
<dbReference type="GO" id="GO:0102158">
    <property type="term" value="F:very-long-chain (3R)-3-hydroxyacyl-CoA dehydratase activity"/>
    <property type="evidence" value="ECO:0007669"/>
    <property type="project" value="UniProtKB-EC"/>
</dbReference>
<evidence type="ECO:0000256" key="2">
    <source>
        <dbReference type="ARBA" id="ARBA00005194"/>
    </source>
</evidence>
<dbReference type="OrthoDB" id="46988at2759"/>
<dbReference type="GO" id="GO:0030148">
    <property type="term" value="P:sphingolipid biosynthetic process"/>
    <property type="evidence" value="ECO:0007669"/>
    <property type="project" value="TreeGrafter"/>
</dbReference>
<proteinExistence type="inferred from homology"/>
<sequence length="120" mass="13857">MFYSEDSPQVVHACLRLVRSSPLTTAIQIASRIFVVWGVLYLYPEVRRLGEILLILFSLPYVSKRSPIDFPMPNRLNVALHGYCVYWAVLFLYPPFSPVMYKHMLAQRRKVLGSPAKKNV</sequence>
<evidence type="ECO:0000256" key="9">
    <source>
        <dbReference type="ARBA" id="ARBA00023098"/>
    </source>
</evidence>
<keyword evidence="16" id="KW-1185">Reference proteome</keyword>
<evidence type="ECO:0000256" key="11">
    <source>
        <dbReference type="ARBA" id="ARBA00023160"/>
    </source>
</evidence>
<dbReference type="PANTHER" id="PTHR11035">
    <property type="entry name" value="VERY-LONG-CHAIN (3R)-3-HYDROXYACYL-COA DEHYDRATASE"/>
    <property type="match status" value="1"/>
</dbReference>
<feature type="transmembrane region" description="Helical" evidence="14">
    <location>
        <begin position="80"/>
        <end position="101"/>
    </location>
</feature>
<keyword evidence="6 14" id="KW-0812">Transmembrane</keyword>
<keyword evidence="9 14" id="KW-0443">Lipid metabolism</keyword>
<evidence type="ECO:0000313" key="15">
    <source>
        <dbReference type="EMBL" id="VDN12869.1"/>
    </source>
</evidence>
<dbReference type="Proteomes" id="UP000281553">
    <property type="component" value="Unassembled WGS sequence"/>
</dbReference>
<evidence type="ECO:0000256" key="4">
    <source>
        <dbReference type="ARBA" id="ARBA00013122"/>
    </source>
</evidence>
<keyword evidence="14" id="KW-0256">Endoplasmic reticulum</keyword>
<evidence type="ECO:0000256" key="10">
    <source>
        <dbReference type="ARBA" id="ARBA00023136"/>
    </source>
</evidence>
<organism evidence="15 16">
    <name type="scientific">Dibothriocephalus latus</name>
    <name type="common">Fish tapeworm</name>
    <name type="synonym">Diphyllobothrium latum</name>
    <dbReference type="NCBI Taxonomy" id="60516"/>
    <lineage>
        <taxon>Eukaryota</taxon>
        <taxon>Metazoa</taxon>
        <taxon>Spiralia</taxon>
        <taxon>Lophotrochozoa</taxon>
        <taxon>Platyhelminthes</taxon>
        <taxon>Cestoda</taxon>
        <taxon>Eucestoda</taxon>
        <taxon>Diphyllobothriidea</taxon>
        <taxon>Diphyllobothriidae</taxon>
        <taxon>Dibothriocephalus</taxon>
    </lineage>
</organism>
<evidence type="ECO:0000256" key="7">
    <source>
        <dbReference type="ARBA" id="ARBA00022832"/>
    </source>
</evidence>
<evidence type="ECO:0000256" key="13">
    <source>
        <dbReference type="ARBA" id="ARBA00036671"/>
    </source>
</evidence>
<evidence type="ECO:0000256" key="1">
    <source>
        <dbReference type="ARBA" id="ARBA00004141"/>
    </source>
</evidence>
<keyword evidence="11 14" id="KW-0275">Fatty acid biosynthesis</keyword>
<keyword evidence="5 14" id="KW-0444">Lipid biosynthesis</keyword>
<comment type="pathway">
    <text evidence="2 14">Lipid metabolism; fatty acid biosynthesis.</text>
</comment>
<dbReference type="EC" id="4.2.1.134" evidence="4 14"/>
<evidence type="ECO:0000256" key="6">
    <source>
        <dbReference type="ARBA" id="ARBA00022692"/>
    </source>
</evidence>